<feature type="binding site" evidence="4">
    <location>
        <position position="51"/>
    </location>
    <ligand>
        <name>substrate</name>
    </ligand>
</feature>
<dbReference type="PANTHER" id="PTHR23407:SF1">
    <property type="entry name" value="5-FORMYLTETRAHYDROFOLATE CYCLO-LIGASE"/>
    <property type="match status" value="1"/>
</dbReference>
<dbReference type="SUPFAM" id="SSF100950">
    <property type="entry name" value="NagB/RpiA/CoA transferase-like"/>
    <property type="match status" value="1"/>
</dbReference>
<keyword evidence="2 4" id="KW-0547">Nucleotide-binding</keyword>
<keyword evidence="6" id="KW-0436">Ligase</keyword>
<feature type="binding site" evidence="4">
    <location>
        <position position="56"/>
    </location>
    <ligand>
        <name>substrate</name>
    </ligand>
</feature>
<name>A0AAW9S5P1_9BACT</name>
<feature type="binding site" evidence="4">
    <location>
        <begin position="131"/>
        <end position="139"/>
    </location>
    <ligand>
        <name>ATP</name>
        <dbReference type="ChEBI" id="CHEBI:30616"/>
    </ligand>
</feature>
<dbReference type="NCBIfam" id="TIGR02727">
    <property type="entry name" value="MTHFS_bact"/>
    <property type="match status" value="1"/>
</dbReference>
<evidence type="ECO:0000313" key="6">
    <source>
        <dbReference type="EMBL" id="MEN7548386.1"/>
    </source>
</evidence>
<dbReference type="Proteomes" id="UP001403385">
    <property type="component" value="Unassembled WGS sequence"/>
</dbReference>
<keyword evidence="5" id="KW-0460">Magnesium</keyword>
<comment type="caution">
    <text evidence="6">The sequence shown here is derived from an EMBL/GenBank/DDBJ whole genome shotgun (WGS) entry which is preliminary data.</text>
</comment>
<evidence type="ECO:0000256" key="3">
    <source>
        <dbReference type="ARBA" id="ARBA00022840"/>
    </source>
</evidence>
<comment type="catalytic activity">
    <reaction evidence="5">
        <text>(6S)-5-formyl-5,6,7,8-tetrahydrofolate + ATP = (6R)-5,10-methenyltetrahydrofolate + ADP + phosphate</text>
        <dbReference type="Rhea" id="RHEA:10488"/>
        <dbReference type="ChEBI" id="CHEBI:30616"/>
        <dbReference type="ChEBI" id="CHEBI:43474"/>
        <dbReference type="ChEBI" id="CHEBI:57455"/>
        <dbReference type="ChEBI" id="CHEBI:57457"/>
        <dbReference type="ChEBI" id="CHEBI:456216"/>
        <dbReference type="EC" id="6.3.3.2"/>
    </reaction>
</comment>
<dbReference type="RefSeq" id="WP_346821165.1">
    <property type="nucleotide sequence ID" value="NZ_JBDKWZ010000005.1"/>
</dbReference>
<sequence>MAKDKQLIRKELLANRASLSQEEITLRSQRIVEQLWQIIATNDFEVVHTFLPIGNEVNTWLLVEQALTNGVKVVIPKTLGKLKLKHLLLEDTQGMVEGKFGTLYPEKEMEYTGAYDLIVVPGLAFDQYHHRIGYGAGYYDVFLKEHPGSLKVGVGFDFQLVDALPVEAHDVPLDKIILG</sequence>
<dbReference type="PANTHER" id="PTHR23407">
    <property type="entry name" value="ATPASE INHIBITOR/5-FORMYLTETRAHYDROFOLATE CYCLO-LIGASE"/>
    <property type="match status" value="1"/>
</dbReference>
<keyword evidence="5" id="KW-0479">Metal-binding</keyword>
<comment type="similarity">
    <text evidence="1 5">Belongs to the 5-formyltetrahydrofolate cyclo-ligase family.</text>
</comment>
<dbReference type="EMBL" id="JBDKWZ010000005">
    <property type="protein sequence ID" value="MEN7548386.1"/>
    <property type="molecule type" value="Genomic_DNA"/>
</dbReference>
<dbReference type="GO" id="GO:0046872">
    <property type="term" value="F:metal ion binding"/>
    <property type="evidence" value="ECO:0007669"/>
    <property type="project" value="UniProtKB-KW"/>
</dbReference>
<keyword evidence="7" id="KW-1185">Reference proteome</keyword>
<dbReference type="GO" id="GO:0035999">
    <property type="term" value="P:tetrahydrofolate interconversion"/>
    <property type="evidence" value="ECO:0007669"/>
    <property type="project" value="TreeGrafter"/>
</dbReference>
<dbReference type="InterPro" id="IPR037171">
    <property type="entry name" value="NagB/RpiA_transferase-like"/>
</dbReference>
<dbReference type="EC" id="6.3.3.2" evidence="5"/>
<dbReference type="GO" id="GO:0009396">
    <property type="term" value="P:folic acid-containing compound biosynthetic process"/>
    <property type="evidence" value="ECO:0007669"/>
    <property type="project" value="TreeGrafter"/>
</dbReference>
<feature type="binding site" evidence="4">
    <location>
        <begin position="5"/>
        <end position="9"/>
    </location>
    <ligand>
        <name>ATP</name>
        <dbReference type="ChEBI" id="CHEBI:30616"/>
    </ligand>
</feature>
<gene>
    <name evidence="6" type="ORF">AAG747_10735</name>
</gene>
<reference evidence="6 7" key="1">
    <citation type="submission" date="2024-04" db="EMBL/GenBank/DDBJ databases">
        <title>Novel genus in family Flammeovirgaceae.</title>
        <authorList>
            <person name="Nguyen T.H."/>
            <person name="Vuong T.Q."/>
            <person name="Le H."/>
            <person name="Kim S.-G."/>
        </authorList>
    </citation>
    <scope>NUCLEOTIDE SEQUENCE [LARGE SCALE GENOMIC DNA]</scope>
    <source>
        <strain evidence="6 7">JCM 23209</strain>
    </source>
</reference>
<dbReference type="InterPro" id="IPR002698">
    <property type="entry name" value="FTHF_cligase"/>
</dbReference>
<organism evidence="6 7">
    <name type="scientific">Rapidithrix thailandica</name>
    <dbReference type="NCBI Taxonomy" id="413964"/>
    <lineage>
        <taxon>Bacteria</taxon>
        <taxon>Pseudomonadati</taxon>
        <taxon>Bacteroidota</taxon>
        <taxon>Cytophagia</taxon>
        <taxon>Cytophagales</taxon>
        <taxon>Flammeovirgaceae</taxon>
        <taxon>Rapidithrix</taxon>
    </lineage>
</organism>
<evidence type="ECO:0000256" key="1">
    <source>
        <dbReference type="ARBA" id="ARBA00010638"/>
    </source>
</evidence>
<dbReference type="Pfam" id="PF01812">
    <property type="entry name" value="5-FTHF_cyc-lig"/>
    <property type="match status" value="1"/>
</dbReference>
<keyword evidence="3 4" id="KW-0067">ATP-binding</keyword>
<dbReference type="AlphaFoldDB" id="A0AAW9S5P1"/>
<dbReference type="InterPro" id="IPR024185">
    <property type="entry name" value="FTHF_cligase-like_sf"/>
</dbReference>
<accession>A0AAW9S5P1</accession>
<comment type="cofactor">
    <cofactor evidence="5">
        <name>Mg(2+)</name>
        <dbReference type="ChEBI" id="CHEBI:18420"/>
    </cofactor>
</comment>
<evidence type="ECO:0000313" key="7">
    <source>
        <dbReference type="Proteomes" id="UP001403385"/>
    </source>
</evidence>
<dbReference type="GO" id="GO:0030272">
    <property type="term" value="F:5-formyltetrahydrofolate cyclo-ligase activity"/>
    <property type="evidence" value="ECO:0007669"/>
    <property type="project" value="UniProtKB-EC"/>
</dbReference>
<proteinExistence type="inferred from homology"/>
<dbReference type="GO" id="GO:0005524">
    <property type="term" value="F:ATP binding"/>
    <property type="evidence" value="ECO:0007669"/>
    <property type="project" value="UniProtKB-KW"/>
</dbReference>
<protein>
    <recommendedName>
        <fullName evidence="5">5-formyltetrahydrofolate cyclo-ligase</fullName>
        <ecNumber evidence="5">6.3.3.2</ecNumber>
    </recommendedName>
</protein>
<dbReference type="Gene3D" id="3.40.50.10420">
    <property type="entry name" value="NagB/RpiA/CoA transferase-like"/>
    <property type="match status" value="1"/>
</dbReference>
<evidence type="ECO:0000256" key="5">
    <source>
        <dbReference type="RuleBase" id="RU361279"/>
    </source>
</evidence>
<dbReference type="PIRSF" id="PIRSF006806">
    <property type="entry name" value="FTHF_cligase"/>
    <property type="match status" value="1"/>
</dbReference>
<evidence type="ECO:0000256" key="2">
    <source>
        <dbReference type="ARBA" id="ARBA00022741"/>
    </source>
</evidence>
<evidence type="ECO:0000256" key="4">
    <source>
        <dbReference type="PIRSR" id="PIRSR006806-1"/>
    </source>
</evidence>